<evidence type="ECO:0000256" key="2">
    <source>
        <dbReference type="SAM" id="MobiDB-lite"/>
    </source>
</evidence>
<dbReference type="InterPro" id="IPR011990">
    <property type="entry name" value="TPR-like_helical_dom_sf"/>
</dbReference>
<evidence type="ECO:0000313" key="3">
    <source>
        <dbReference type="EMBL" id="EQC41259.1"/>
    </source>
</evidence>
<dbReference type="OrthoDB" id="78666at2759"/>
<dbReference type="OMA" id="DRIDDEW"/>
<keyword evidence="4" id="KW-1185">Reference proteome</keyword>
<dbReference type="Gene3D" id="1.25.40.10">
    <property type="entry name" value="Tetratricopeptide repeat domain"/>
    <property type="match status" value="1"/>
</dbReference>
<dbReference type="VEuPathDB" id="FungiDB:SDRG_01234"/>
<gene>
    <name evidence="3" type="ORF">SDRG_01234</name>
</gene>
<dbReference type="InParanoid" id="T0QSV9"/>
<evidence type="ECO:0000313" key="4">
    <source>
        <dbReference type="Proteomes" id="UP000030762"/>
    </source>
</evidence>
<dbReference type="EMBL" id="JH767134">
    <property type="protein sequence ID" value="EQC41259.1"/>
    <property type="molecule type" value="Genomic_DNA"/>
</dbReference>
<dbReference type="SUPFAM" id="SSF48452">
    <property type="entry name" value="TPR-like"/>
    <property type="match status" value="1"/>
</dbReference>
<feature type="compositionally biased region" description="Basic residues" evidence="2">
    <location>
        <begin position="1"/>
        <end position="13"/>
    </location>
</feature>
<keyword evidence="1" id="KW-0802">TPR repeat</keyword>
<evidence type="ECO:0000256" key="1">
    <source>
        <dbReference type="PROSITE-ProRule" id="PRU00339"/>
    </source>
</evidence>
<dbReference type="GeneID" id="19941961"/>
<proteinExistence type="predicted"/>
<dbReference type="PROSITE" id="PS50005">
    <property type="entry name" value="TPR"/>
    <property type="match status" value="1"/>
</dbReference>
<dbReference type="RefSeq" id="XP_008604973.1">
    <property type="nucleotide sequence ID" value="XM_008606751.1"/>
</dbReference>
<dbReference type="Proteomes" id="UP000030762">
    <property type="component" value="Unassembled WGS sequence"/>
</dbReference>
<protein>
    <submittedName>
        <fullName evidence="3">Uncharacterized protein</fullName>
    </submittedName>
</protein>
<dbReference type="InterPro" id="IPR019734">
    <property type="entry name" value="TPR_rpt"/>
</dbReference>
<organism evidence="3 4">
    <name type="scientific">Saprolegnia diclina (strain VS20)</name>
    <dbReference type="NCBI Taxonomy" id="1156394"/>
    <lineage>
        <taxon>Eukaryota</taxon>
        <taxon>Sar</taxon>
        <taxon>Stramenopiles</taxon>
        <taxon>Oomycota</taxon>
        <taxon>Saprolegniomycetes</taxon>
        <taxon>Saprolegniales</taxon>
        <taxon>Saprolegniaceae</taxon>
        <taxon>Saprolegnia</taxon>
    </lineage>
</organism>
<feature type="repeat" description="TPR" evidence="1">
    <location>
        <begin position="105"/>
        <end position="138"/>
    </location>
</feature>
<name>T0QSV9_SAPDV</name>
<accession>T0QSV9</accession>
<dbReference type="AlphaFoldDB" id="T0QSV9"/>
<feature type="compositionally biased region" description="Low complexity" evidence="2">
    <location>
        <begin position="16"/>
        <end position="26"/>
    </location>
</feature>
<reference evidence="3 4" key="1">
    <citation type="submission" date="2012-04" db="EMBL/GenBank/DDBJ databases">
        <title>The Genome Sequence of Saprolegnia declina VS20.</title>
        <authorList>
            <consortium name="The Broad Institute Genome Sequencing Platform"/>
            <person name="Russ C."/>
            <person name="Nusbaum C."/>
            <person name="Tyler B."/>
            <person name="van West P."/>
            <person name="Dieguez-Uribeondo J."/>
            <person name="de Bruijn I."/>
            <person name="Tripathy S."/>
            <person name="Jiang R."/>
            <person name="Young S.K."/>
            <person name="Zeng Q."/>
            <person name="Gargeya S."/>
            <person name="Fitzgerald M."/>
            <person name="Haas B."/>
            <person name="Abouelleil A."/>
            <person name="Alvarado L."/>
            <person name="Arachchi H.M."/>
            <person name="Berlin A."/>
            <person name="Chapman S.B."/>
            <person name="Goldberg J."/>
            <person name="Griggs A."/>
            <person name="Gujja S."/>
            <person name="Hansen M."/>
            <person name="Howarth C."/>
            <person name="Imamovic A."/>
            <person name="Larimer J."/>
            <person name="McCowen C."/>
            <person name="Montmayeur A."/>
            <person name="Murphy C."/>
            <person name="Neiman D."/>
            <person name="Pearson M."/>
            <person name="Priest M."/>
            <person name="Roberts A."/>
            <person name="Saif S."/>
            <person name="Shea T."/>
            <person name="Sisk P."/>
            <person name="Sykes S."/>
            <person name="Wortman J."/>
            <person name="Nusbaum C."/>
            <person name="Birren B."/>
        </authorList>
    </citation>
    <scope>NUCLEOTIDE SEQUENCE [LARGE SCALE GENOMIC DNA]</scope>
    <source>
        <strain evidence="3 4">VS20</strain>
    </source>
</reference>
<feature type="region of interest" description="Disordered" evidence="2">
    <location>
        <begin position="1"/>
        <end position="32"/>
    </location>
</feature>
<sequence length="271" mass="29929">MGNRFSWRRKKKVKVEAPAPTDVPAEPEVPPPEVVLPEDDGSSFWSSAFGFKSGEAKAAIPPLDVSNVRRGNPNEVSTDELHDVLQVSLELEQRLLAQDACENKAHVHFNLGLTYMALARRTNACEQFRCAVVEDPTYGRAYTHLAHTLLQDGAPSAATLEAVVNYLELAIVHDNTEVRENQILLAEVHHLQGDFANALRVYSTIDRIDDEWQNTLHRAACHWASREFAESMALLTTLASCAYTTGDVPNKRVVLADVHGLLLRPSIVAAS</sequence>